<dbReference type="PROSITE" id="PS51186">
    <property type="entry name" value="GNAT"/>
    <property type="match status" value="1"/>
</dbReference>
<sequence>MKIKGKIRFASSQDMPQLVELCNLHAIFENSEYQKQGKSAKLEKDLFGSSPKLYCLVVENEKKLLGYATYMKQYATWDACEYIYMDCLFIKELARGLRFGEKLVKRIKQEGAKAGCEMIQWQTPDFNTRAIKFYRRIGATSKSKERFFLKI</sequence>
<name>A0ABW5MVT4_9FLAO</name>
<comment type="caution">
    <text evidence="4">The sequence shown here is derived from an EMBL/GenBank/DDBJ whole genome shotgun (WGS) entry which is preliminary data.</text>
</comment>
<dbReference type="Gene3D" id="3.40.630.30">
    <property type="match status" value="1"/>
</dbReference>
<dbReference type="GO" id="GO:0016746">
    <property type="term" value="F:acyltransferase activity"/>
    <property type="evidence" value="ECO:0007669"/>
    <property type="project" value="UniProtKB-KW"/>
</dbReference>
<keyword evidence="5" id="KW-1185">Reference proteome</keyword>
<reference evidence="5" key="1">
    <citation type="journal article" date="2019" name="Int. J. Syst. Evol. Microbiol.">
        <title>The Global Catalogue of Microorganisms (GCM) 10K type strain sequencing project: providing services to taxonomists for standard genome sequencing and annotation.</title>
        <authorList>
            <consortium name="The Broad Institute Genomics Platform"/>
            <consortium name="The Broad Institute Genome Sequencing Center for Infectious Disease"/>
            <person name="Wu L."/>
            <person name="Ma J."/>
        </authorList>
    </citation>
    <scope>NUCLEOTIDE SEQUENCE [LARGE SCALE GENOMIC DNA]</scope>
    <source>
        <strain evidence="5">KCTC 52368</strain>
    </source>
</reference>
<dbReference type="SUPFAM" id="SSF55729">
    <property type="entry name" value="Acyl-CoA N-acyltransferases (Nat)"/>
    <property type="match status" value="1"/>
</dbReference>
<dbReference type="Pfam" id="PF00583">
    <property type="entry name" value="Acetyltransf_1"/>
    <property type="match status" value="1"/>
</dbReference>
<evidence type="ECO:0000259" key="3">
    <source>
        <dbReference type="PROSITE" id="PS51186"/>
    </source>
</evidence>
<evidence type="ECO:0000313" key="4">
    <source>
        <dbReference type="EMBL" id="MFD2587450.1"/>
    </source>
</evidence>
<evidence type="ECO:0000256" key="1">
    <source>
        <dbReference type="ARBA" id="ARBA00022679"/>
    </source>
</evidence>
<keyword evidence="1 4" id="KW-0808">Transferase</keyword>
<protein>
    <submittedName>
        <fullName evidence="4">GNAT family N-acetyltransferase</fullName>
        <ecNumber evidence="4">2.3.-.-</ecNumber>
    </submittedName>
</protein>
<dbReference type="PANTHER" id="PTHR10545">
    <property type="entry name" value="DIAMINE N-ACETYLTRANSFERASE"/>
    <property type="match status" value="1"/>
</dbReference>
<dbReference type="RefSeq" id="WP_377766988.1">
    <property type="nucleotide sequence ID" value="NZ_JBHULB010000014.1"/>
</dbReference>
<evidence type="ECO:0000256" key="2">
    <source>
        <dbReference type="ARBA" id="ARBA00023315"/>
    </source>
</evidence>
<gene>
    <name evidence="4" type="ORF">ACFSQJ_10950</name>
</gene>
<dbReference type="EC" id="2.3.-.-" evidence="4"/>
<dbReference type="InterPro" id="IPR000182">
    <property type="entry name" value="GNAT_dom"/>
</dbReference>
<dbReference type="InterPro" id="IPR051016">
    <property type="entry name" value="Diverse_Substrate_AcTransf"/>
</dbReference>
<evidence type="ECO:0000313" key="5">
    <source>
        <dbReference type="Proteomes" id="UP001597526"/>
    </source>
</evidence>
<dbReference type="InterPro" id="IPR016181">
    <property type="entry name" value="Acyl_CoA_acyltransferase"/>
</dbReference>
<proteinExistence type="predicted"/>
<keyword evidence="2 4" id="KW-0012">Acyltransferase</keyword>
<feature type="domain" description="N-acetyltransferase" evidence="3">
    <location>
        <begin position="5"/>
        <end position="151"/>
    </location>
</feature>
<dbReference type="Proteomes" id="UP001597526">
    <property type="component" value="Unassembled WGS sequence"/>
</dbReference>
<organism evidence="4 5">
    <name type="scientific">Croceitalea marina</name>
    <dbReference type="NCBI Taxonomy" id="1775166"/>
    <lineage>
        <taxon>Bacteria</taxon>
        <taxon>Pseudomonadati</taxon>
        <taxon>Bacteroidota</taxon>
        <taxon>Flavobacteriia</taxon>
        <taxon>Flavobacteriales</taxon>
        <taxon>Flavobacteriaceae</taxon>
        <taxon>Croceitalea</taxon>
    </lineage>
</organism>
<accession>A0ABW5MVT4</accession>
<dbReference type="PANTHER" id="PTHR10545:SF29">
    <property type="entry name" value="GH14572P-RELATED"/>
    <property type="match status" value="1"/>
</dbReference>
<dbReference type="CDD" id="cd04301">
    <property type="entry name" value="NAT_SF"/>
    <property type="match status" value="1"/>
</dbReference>
<dbReference type="EMBL" id="JBHULB010000014">
    <property type="protein sequence ID" value="MFD2587450.1"/>
    <property type="molecule type" value="Genomic_DNA"/>
</dbReference>